<sequence length="71" mass="8260">MNAESTRGNTFADIAARHAVDVTKTFEKNGVIYNRRRFLSFEQLEDFFIENLLGEAVKSKVIGRTLIWWTH</sequence>
<dbReference type="Proteomes" id="UP000199372">
    <property type="component" value="Unassembled WGS sequence"/>
</dbReference>
<evidence type="ECO:0000313" key="1">
    <source>
        <dbReference type="EMBL" id="SEN61251.1"/>
    </source>
</evidence>
<gene>
    <name evidence="1" type="ORF">SAMN04488011_10547</name>
</gene>
<dbReference type="AlphaFoldDB" id="A0A1H8HZ24"/>
<evidence type="ECO:0000313" key="2">
    <source>
        <dbReference type="Proteomes" id="UP000199372"/>
    </source>
</evidence>
<accession>A0A1H8HZ24</accession>
<name>A0A1H8HZ24_9RHOB</name>
<proteinExistence type="predicted"/>
<reference evidence="2" key="1">
    <citation type="submission" date="2016-10" db="EMBL/GenBank/DDBJ databases">
        <authorList>
            <person name="Varghese N."/>
            <person name="Submissions S."/>
        </authorList>
    </citation>
    <scope>NUCLEOTIDE SEQUENCE [LARGE SCALE GENOMIC DNA]</scope>
    <source>
        <strain evidence="2">DSM 26893</strain>
    </source>
</reference>
<organism evidence="1 2">
    <name type="scientific">Palleronia pelagia</name>
    <dbReference type="NCBI Taxonomy" id="387096"/>
    <lineage>
        <taxon>Bacteria</taxon>
        <taxon>Pseudomonadati</taxon>
        <taxon>Pseudomonadota</taxon>
        <taxon>Alphaproteobacteria</taxon>
        <taxon>Rhodobacterales</taxon>
        <taxon>Roseobacteraceae</taxon>
        <taxon>Palleronia</taxon>
    </lineage>
</organism>
<protein>
    <submittedName>
        <fullName evidence="1">Uncharacterized protein</fullName>
    </submittedName>
</protein>
<keyword evidence="2" id="KW-1185">Reference proteome</keyword>
<dbReference type="RefSeq" id="WP_091845674.1">
    <property type="nucleotide sequence ID" value="NZ_FOCM01000005.1"/>
</dbReference>
<dbReference type="EMBL" id="FOCM01000005">
    <property type="protein sequence ID" value="SEN61251.1"/>
    <property type="molecule type" value="Genomic_DNA"/>
</dbReference>